<dbReference type="AlphaFoldDB" id="A0A0F7VZG2"/>
<protein>
    <submittedName>
        <fullName evidence="9">RNA polymerase sigma factor sigW</fullName>
    </submittedName>
</protein>
<dbReference type="CDD" id="cd06171">
    <property type="entry name" value="Sigma70_r4"/>
    <property type="match status" value="1"/>
</dbReference>
<dbReference type="Pfam" id="PF04542">
    <property type="entry name" value="Sigma70_r2"/>
    <property type="match status" value="1"/>
</dbReference>
<dbReference type="PANTHER" id="PTHR43133:SF8">
    <property type="entry name" value="RNA POLYMERASE SIGMA FACTOR HI_1459-RELATED"/>
    <property type="match status" value="1"/>
</dbReference>
<reference evidence="9 10" key="1">
    <citation type="submission" date="2015-02" db="EMBL/GenBank/DDBJ databases">
        <authorList>
            <person name="Gomez-Escribano P.J."/>
        </authorList>
    </citation>
    <scope>NUCLEOTIDE SEQUENCE [LARGE SCALE GENOMIC DNA]</scope>
    <source>
        <strain evidence="10">C34 (DSM 42122 / NRRL B-24963)</strain>
    </source>
</reference>
<evidence type="ECO:0000259" key="7">
    <source>
        <dbReference type="Pfam" id="PF04542"/>
    </source>
</evidence>
<dbReference type="GO" id="GO:0016987">
    <property type="term" value="F:sigma factor activity"/>
    <property type="evidence" value="ECO:0007669"/>
    <property type="project" value="UniProtKB-KW"/>
</dbReference>
<dbReference type="GO" id="GO:0003677">
    <property type="term" value="F:DNA binding"/>
    <property type="evidence" value="ECO:0007669"/>
    <property type="project" value="UniProtKB-KW"/>
</dbReference>
<feature type="compositionally biased region" description="Basic and acidic residues" evidence="6">
    <location>
        <begin position="1"/>
        <end position="17"/>
    </location>
</feature>
<dbReference type="Proteomes" id="UP000035016">
    <property type="component" value="Chromosome Chromosome"/>
</dbReference>
<dbReference type="GO" id="GO:0006352">
    <property type="term" value="P:DNA-templated transcription initiation"/>
    <property type="evidence" value="ECO:0007669"/>
    <property type="project" value="InterPro"/>
</dbReference>
<accession>A0A0F7VZG2</accession>
<dbReference type="EMBL" id="LN831790">
    <property type="protein sequence ID" value="CQR62056.1"/>
    <property type="molecule type" value="Genomic_DNA"/>
</dbReference>
<comment type="similarity">
    <text evidence="1">Belongs to the sigma-70 factor family. ECF subfamily.</text>
</comment>
<gene>
    <name evidence="9" type="primary">sle_25950</name>
</gene>
<dbReference type="InterPro" id="IPR013324">
    <property type="entry name" value="RNA_pol_sigma_r3/r4-like"/>
</dbReference>
<dbReference type="InterPro" id="IPR036388">
    <property type="entry name" value="WH-like_DNA-bd_sf"/>
</dbReference>
<organism evidence="9 10">
    <name type="scientific">Streptomyces leeuwenhoekii</name>
    <dbReference type="NCBI Taxonomy" id="1437453"/>
    <lineage>
        <taxon>Bacteria</taxon>
        <taxon>Bacillati</taxon>
        <taxon>Actinomycetota</taxon>
        <taxon>Actinomycetes</taxon>
        <taxon>Kitasatosporales</taxon>
        <taxon>Streptomycetaceae</taxon>
        <taxon>Streptomyces</taxon>
    </lineage>
</organism>
<proteinExistence type="inferred from homology"/>
<dbReference type="InterPro" id="IPR039425">
    <property type="entry name" value="RNA_pol_sigma-70-like"/>
</dbReference>
<evidence type="ECO:0000256" key="4">
    <source>
        <dbReference type="ARBA" id="ARBA00023125"/>
    </source>
</evidence>
<sequence length="296" mass="32443">MGQDPEGARTQRYEPDQPRSNSRKTAYPELTGEVAMVGAPLDTTRADRGGAAAPGDREGMLRRLLRSAGRPKSVNDTAADPSHAAGRTAGHDRTATFSTDADGPAWTPPTWEEIVSTHSGRVYRLAYRLTGNQHDAEDLTQEVFVRVFRSLSTYTPGTFEGWLHRITTNLFLDMVRRKQRIRFDALGEDAAERLASKEPTPQQAFNDAHFDADVQQALDTLAPEFRAAVVLCDIEGLSYEEIAATLGVKLGTVRSRIHRGRSQLRKALAHRSPQARAERRSFVPRVPALGGGGASA</sequence>
<evidence type="ECO:0000313" key="9">
    <source>
        <dbReference type="EMBL" id="CQR62056.1"/>
    </source>
</evidence>
<evidence type="ECO:0000256" key="2">
    <source>
        <dbReference type="ARBA" id="ARBA00023015"/>
    </source>
</evidence>
<evidence type="ECO:0000256" key="1">
    <source>
        <dbReference type="ARBA" id="ARBA00010641"/>
    </source>
</evidence>
<feature type="domain" description="RNA polymerase sigma factor 70 region 4 type 2" evidence="8">
    <location>
        <begin position="213"/>
        <end position="264"/>
    </location>
</feature>
<feature type="domain" description="RNA polymerase sigma-70 region 2" evidence="7">
    <location>
        <begin position="115"/>
        <end position="180"/>
    </location>
</feature>
<evidence type="ECO:0000256" key="3">
    <source>
        <dbReference type="ARBA" id="ARBA00023082"/>
    </source>
</evidence>
<evidence type="ECO:0000259" key="8">
    <source>
        <dbReference type="Pfam" id="PF08281"/>
    </source>
</evidence>
<dbReference type="InterPro" id="IPR007627">
    <property type="entry name" value="RNA_pol_sigma70_r2"/>
</dbReference>
<keyword evidence="5" id="KW-0804">Transcription</keyword>
<dbReference type="Gene3D" id="1.10.10.10">
    <property type="entry name" value="Winged helix-like DNA-binding domain superfamily/Winged helix DNA-binding domain"/>
    <property type="match status" value="1"/>
</dbReference>
<keyword evidence="3" id="KW-0731">Sigma factor</keyword>
<dbReference type="SUPFAM" id="SSF88659">
    <property type="entry name" value="Sigma3 and sigma4 domains of RNA polymerase sigma factors"/>
    <property type="match status" value="1"/>
</dbReference>
<feature type="region of interest" description="Disordered" evidence="6">
    <location>
        <begin position="1"/>
        <end position="109"/>
    </location>
</feature>
<dbReference type="InterPro" id="IPR013249">
    <property type="entry name" value="RNA_pol_sigma70_r4_t2"/>
</dbReference>
<dbReference type="NCBIfam" id="NF007229">
    <property type="entry name" value="PRK09647.1"/>
    <property type="match status" value="1"/>
</dbReference>
<dbReference type="NCBIfam" id="TIGR02937">
    <property type="entry name" value="sigma70-ECF"/>
    <property type="match status" value="1"/>
</dbReference>
<feature type="region of interest" description="Disordered" evidence="6">
    <location>
        <begin position="265"/>
        <end position="296"/>
    </location>
</feature>
<dbReference type="PANTHER" id="PTHR43133">
    <property type="entry name" value="RNA POLYMERASE ECF-TYPE SIGMA FACTO"/>
    <property type="match status" value="1"/>
</dbReference>
<evidence type="ECO:0000256" key="5">
    <source>
        <dbReference type="ARBA" id="ARBA00023163"/>
    </source>
</evidence>
<dbReference type="KEGG" id="sle:sle_25950"/>
<name>A0A0F7VZG2_STRLW</name>
<dbReference type="Gene3D" id="1.10.1740.10">
    <property type="match status" value="1"/>
</dbReference>
<dbReference type="SUPFAM" id="SSF88946">
    <property type="entry name" value="Sigma2 domain of RNA polymerase sigma factors"/>
    <property type="match status" value="1"/>
</dbReference>
<dbReference type="InterPro" id="IPR013325">
    <property type="entry name" value="RNA_pol_sigma_r2"/>
</dbReference>
<evidence type="ECO:0000256" key="6">
    <source>
        <dbReference type="SAM" id="MobiDB-lite"/>
    </source>
</evidence>
<evidence type="ECO:0000313" key="10">
    <source>
        <dbReference type="Proteomes" id="UP000035016"/>
    </source>
</evidence>
<dbReference type="InterPro" id="IPR014284">
    <property type="entry name" value="RNA_pol_sigma-70_dom"/>
</dbReference>
<dbReference type="Pfam" id="PF08281">
    <property type="entry name" value="Sigma70_r4_2"/>
    <property type="match status" value="1"/>
</dbReference>
<keyword evidence="4" id="KW-0238">DNA-binding</keyword>
<keyword evidence="2" id="KW-0805">Transcription regulation</keyword>